<organism evidence="2 3">
    <name type="scientific">Lentinus brumalis</name>
    <dbReference type="NCBI Taxonomy" id="2498619"/>
    <lineage>
        <taxon>Eukaryota</taxon>
        <taxon>Fungi</taxon>
        <taxon>Dikarya</taxon>
        <taxon>Basidiomycota</taxon>
        <taxon>Agaricomycotina</taxon>
        <taxon>Agaricomycetes</taxon>
        <taxon>Polyporales</taxon>
        <taxon>Polyporaceae</taxon>
        <taxon>Lentinus</taxon>
    </lineage>
</organism>
<protein>
    <submittedName>
        <fullName evidence="2">Uncharacterized protein</fullName>
    </submittedName>
</protein>
<dbReference type="EMBL" id="KZ857441">
    <property type="protein sequence ID" value="RDX45088.1"/>
    <property type="molecule type" value="Genomic_DNA"/>
</dbReference>
<evidence type="ECO:0000313" key="2">
    <source>
        <dbReference type="EMBL" id="RDX45088.1"/>
    </source>
</evidence>
<reference evidence="2 3" key="1">
    <citation type="journal article" date="2018" name="Biotechnol. Biofuels">
        <title>Integrative visual omics of the white-rot fungus Polyporus brumalis exposes the biotechnological potential of its oxidative enzymes for delignifying raw plant biomass.</title>
        <authorList>
            <person name="Miyauchi S."/>
            <person name="Rancon A."/>
            <person name="Drula E."/>
            <person name="Hage H."/>
            <person name="Chaduli D."/>
            <person name="Favel A."/>
            <person name="Grisel S."/>
            <person name="Henrissat B."/>
            <person name="Herpoel-Gimbert I."/>
            <person name="Ruiz-Duenas F.J."/>
            <person name="Chevret D."/>
            <person name="Hainaut M."/>
            <person name="Lin J."/>
            <person name="Wang M."/>
            <person name="Pangilinan J."/>
            <person name="Lipzen A."/>
            <person name="Lesage-Meessen L."/>
            <person name="Navarro D."/>
            <person name="Riley R."/>
            <person name="Grigoriev I.V."/>
            <person name="Zhou S."/>
            <person name="Raouche S."/>
            <person name="Rosso M.N."/>
        </authorList>
    </citation>
    <scope>NUCLEOTIDE SEQUENCE [LARGE SCALE GENOMIC DNA]</scope>
    <source>
        <strain evidence="2 3">BRFM 1820</strain>
    </source>
</reference>
<name>A0A371CXS9_9APHY</name>
<keyword evidence="1" id="KW-1133">Transmembrane helix</keyword>
<gene>
    <name evidence="2" type="ORF">OH76DRAFT_1019357</name>
</gene>
<dbReference type="Proteomes" id="UP000256964">
    <property type="component" value="Unassembled WGS sequence"/>
</dbReference>
<evidence type="ECO:0000256" key="1">
    <source>
        <dbReference type="SAM" id="Phobius"/>
    </source>
</evidence>
<proteinExistence type="predicted"/>
<evidence type="ECO:0000313" key="3">
    <source>
        <dbReference type="Proteomes" id="UP000256964"/>
    </source>
</evidence>
<keyword evidence="3" id="KW-1185">Reference proteome</keyword>
<keyword evidence="1" id="KW-0472">Membrane</keyword>
<sequence>MLGKRVLVAALSAELVMGTGPGALSLGTAWAPSLSMSFLIGWTVTRGLYVYVTACYYFFLSHLHRPVLSRVDAVDRRWVWGCLSWSDSSMSHHVCGVLIMLASDRSLLLLRTPARARDGRVLGAYSTSCCSDSKDHINGCGSR</sequence>
<dbReference type="AlphaFoldDB" id="A0A371CXS9"/>
<keyword evidence="1" id="KW-0812">Transmembrane</keyword>
<feature type="transmembrane region" description="Helical" evidence="1">
    <location>
        <begin position="34"/>
        <end position="60"/>
    </location>
</feature>
<accession>A0A371CXS9</accession>